<dbReference type="EMBL" id="PQVH01000010">
    <property type="protein sequence ID" value="TFW70969.1"/>
    <property type="molecule type" value="Genomic_DNA"/>
</dbReference>
<evidence type="ECO:0008006" key="4">
    <source>
        <dbReference type="Google" id="ProtNLM"/>
    </source>
</evidence>
<feature type="transmembrane region" description="Helical" evidence="1">
    <location>
        <begin position="265"/>
        <end position="288"/>
    </location>
</feature>
<keyword evidence="3" id="KW-1185">Reference proteome</keyword>
<evidence type="ECO:0000256" key="1">
    <source>
        <dbReference type="SAM" id="Phobius"/>
    </source>
</evidence>
<protein>
    <recommendedName>
        <fullName evidence="4">PepSY domain-containing protein</fullName>
    </recommendedName>
</protein>
<proteinExistence type="predicted"/>
<organism evidence="2 3">
    <name type="scientific">Methylotenera oryzisoli</name>
    <dbReference type="NCBI Taxonomy" id="2080758"/>
    <lineage>
        <taxon>Bacteria</taxon>
        <taxon>Pseudomonadati</taxon>
        <taxon>Pseudomonadota</taxon>
        <taxon>Betaproteobacteria</taxon>
        <taxon>Nitrosomonadales</taxon>
        <taxon>Methylophilaceae</taxon>
        <taxon>Methylotenera</taxon>
    </lineage>
</organism>
<dbReference type="GO" id="GO:0006457">
    <property type="term" value="P:protein folding"/>
    <property type="evidence" value="ECO:0007669"/>
    <property type="project" value="InterPro"/>
</dbReference>
<dbReference type="PANTHER" id="PTHR34219:SF6">
    <property type="entry name" value="BLR3280 PROTEIN"/>
    <property type="match status" value="1"/>
</dbReference>
<dbReference type="PANTHER" id="PTHR34219">
    <property type="entry name" value="IRON-REGULATED INNER MEMBRANE PROTEIN-RELATED"/>
    <property type="match status" value="1"/>
</dbReference>
<keyword evidence="1" id="KW-0472">Membrane</keyword>
<dbReference type="GO" id="GO:0005524">
    <property type="term" value="F:ATP binding"/>
    <property type="evidence" value="ECO:0007669"/>
    <property type="project" value="InterPro"/>
</dbReference>
<evidence type="ECO:0000313" key="2">
    <source>
        <dbReference type="EMBL" id="TFW70969.1"/>
    </source>
</evidence>
<keyword evidence="1" id="KW-0812">Transmembrane</keyword>
<sequence>MKLRYLHLTHRWLGIGLGLFILLWFLSGLVMLFVAYPQLTSAERLSHLDDLALQQVKLDVAQAWALTGKQGEPERVRLAMREHRPAYYFLQNGLWLSVWADASPNEHIQVKSVQDKPIKDKSNETAKAEATRIAEQFQGNAKAMAVTLINHDQWSISSSLNEHRPLYRVALDDAEASELYVASHTGEVVLDTKGTERAWSWLGSVIHWIYFTPLRMEREIWRQIVLWLAFAGVVLTSLGLWLGIQRIRFNRRYSHDRVTPYRGWARWHHIVGLNAGVFCMTWLLSGWLSLTPFGWFSDRSLSAEESARWAGAKLTVQDMKLPLVSSTANRSLTGIKEIEWLRFAGHSYLLTRNEQQESLIDPQSGVPVTSFSAAVLQAQASKLGAYGAVASAHWLSNGDLYFNQDAQITPKVLRIAFADALNTTYYVDARTTKILASQDSNSRVYRWLFNGLHRMDIPPLGDRLLARRITIFILSAGGVLLTVAGIVLGWRRVRRKWS</sequence>
<feature type="transmembrane region" description="Helical" evidence="1">
    <location>
        <begin position="12"/>
        <end position="36"/>
    </location>
</feature>
<dbReference type="RefSeq" id="WP_135278123.1">
    <property type="nucleotide sequence ID" value="NZ_PQVH01000010.1"/>
</dbReference>
<dbReference type="PROSITE" id="PS00681">
    <property type="entry name" value="CHAPERONINS_CPN10"/>
    <property type="match status" value="1"/>
</dbReference>
<feature type="transmembrane region" description="Helical" evidence="1">
    <location>
        <begin position="469"/>
        <end position="490"/>
    </location>
</feature>
<evidence type="ECO:0000313" key="3">
    <source>
        <dbReference type="Proteomes" id="UP000297706"/>
    </source>
</evidence>
<feature type="transmembrane region" description="Helical" evidence="1">
    <location>
        <begin position="224"/>
        <end position="244"/>
    </location>
</feature>
<reference evidence="2 3" key="1">
    <citation type="submission" date="2018-02" db="EMBL/GenBank/DDBJ databases">
        <title>A novel lanthanide dependent methylotroph, Methylotenera sp. La3113.</title>
        <authorList>
            <person name="Lv H."/>
            <person name="Tani A."/>
        </authorList>
    </citation>
    <scope>NUCLEOTIDE SEQUENCE [LARGE SCALE GENOMIC DNA]</scope>
    <source>
        <strain evidence="2 3">La3113</strain>
    </source>
</reference>
<dbReference type="Proteomes" id="UP000297706">
    <property type="component" value="Unassembled WGS sequence"/>
</dbReference>
<dbReference type="InterPro" id="IPR018369">
    <property type="entry name" value="Chaprnonin_Cpn10_CS"/>
</dbReference>
<gene>
    <name evidence="2" type="ORF">C3Y98_08485</name>
</gene>
<dbReference type="Pfam" id="PF03929">
    <property type="entry name" value="PepSY_TM"/>
    <property type="match status" value="1"/>
</dbReference>
<name>A0A4Y9VR37_9PROT</name>
<accession>A0A4Y9VR37</accession>
<comment type="caution">
    <text evidence="2">The sequence shown here is derived from an EMBL/GenBank/DDBJ whole genome shotgun (WGS) entry which is preliminary data.</text>
</comment>
<dbReference type="InterPro" id="IPR005625">
    <property type="entry name" value="PepSY-ass_TM"/>
</dbReference>
<dbReference type="AlphaFoldDB" id="A0A4Y9VR37"/>
<keyword evidence="1" id="KW-1133">Transmembrane helix</keyword>
<dbReference type="OrthoDB" id="9760788at2"/>